<dbReference type="GO" id="GO:0008080">
    <property type="term" value="F:N-acetyltransferase activity"/>
    <property type="evidence" value="ECO:0007669"/>
    <property type="project" value="TreeGrafter"/>
</dbReference>
<keyword evidence="2" id="KW-1185">Reference proteome</keyword>
<protein>
    <submittedName>
        <fullName evidence="1">Alcohol acetyltransferase</fullName>
    </submittedName>
</protein>
<reference evidence="2" key="1">
    <citation type="submission" date="2019-03" db="EMBL/GenBank/DDBJ databases">
        <title>Snf2 controls pulcherriminic acid biosynthesis and connects pigmentation and antifungal activity of the yeast Metschnikowia pulcherrima.</title>
        <authorList>
            <person name="Gore-Lloyd D."/>
            <person name="Sumann I."/>
            <person name="Brachmann A.O."/>
            <person name="Schneeberger K."/>
            <person name="Ortiz-Merino R.A."/>
            <person name="Moreno-Beltran M."/>
            <person name="Schlaefli M."/>
            <person name="Kirner P."/>
            <person name="Santos Kron A."/>
            <person name="Wolfe K.H."/>
            <person name="Piel J."/>
            <person name="Ahrens C.H."/>
            <person name="Henk D."/>
            <person name="Freimoser F.M."/>
        </authorList>
    </citation>
    <scope>NUCLEOTIDE SEQUENCE [LARGE SCALE GENOMIC DNA]</scope>
    <source>
        <strain evidence="2">APC 1.2</strain>
    </source>
</reference>
<evidence type="ECO:0000313" key="2">
    <source>
        <dbReference type="Proteomes" id="UP000292447"/>
    </source>
</evidence>
<gene>
    <name evidence="1" type="primary">MPUL0G00420</name>
    <name evidence="1" type="ORF">METSCH_G00420</name>
</gene>
<evidence type="ECO:0000313" key="1">
    <source>
        <dbReference type="EMBL" id="QBM91001.1"/>
    </source>
</evidence>
<dbReference type="AlphaFoldDB" id="A0A4P6XXR9"/>
<sequence>MGQTFSKLNAKPTNGSEGSKKLISIPDLIREPDFMEKLLLYFERKNIFQSVSVSVKINKNVPLELFAPTIRKLVLKYPMLFMFPVGNEPKIMWEPLPDIIISDVFEINQDVTDDLLVDTFDTTLLNLFSIVERHRQKKPLWKLVYFEKVNWITFHCAHCFTDGGSILAYLKEFVEKLNDIDVSAGKNQVFCIKEDLPWLETGIPAPFFERVKFRPNFRTKVSAAAIKAAIGLFPTLVTALLETRLENLLFVDRLPVPFSPRCFFESESVISETSSLNNATAMFIHLSREELSVVLTACKAHHVKLQTYVILVYVQTVHEIRPDLYLQKFLKVGCAVSFRNIYKQLTDHSTYLGNEGRFDDGFYTFVAKYFLDPGTTLSWESVKKYNDFLHRTINSAEWINDFYIASHAVLPDHIMDPKMDIKKDDCFLFATNLGHVEVIDHGETGNFQIDDILFTPSRGVTIGTHHVTMSSTTKVGLHVGFSDGDANINDWNLFRSKFKYNMCRFSGEP</sequence>
<accession>A0A4P6XXR9</accession>
<dbReference type="InterPro" id="IPR010828">
    <property type="entry name" value="Atf2/Sli1-like"/>
</dbReference>
<dbReference type="PANTHER" id="PTHR28037:SF1">
    <property type="entry name" value="ALCOHOL O-ACETYLTRANSFERASE 1-RELATED"/>
    <property type="match status" value="1"/>
</dbReference>
<dbReference type="EMBL" id="CP034462">
    <property type="protein sequence ID" value="QBM91001.1"/>
    <property type="molecule type" value="Genomic_DNA"/>
</dbReference>
<dbReference type="Proteomes" id="UP000292447">
    <property type="component" value="Chromosome VII"/>
</dbReference>
<keyword evidence="1" id="KW-0808">Transferase</keyword>
<dbReference type="InterPro" id="IPR052058">
    <property type="entry name" value="Alcohol_O-acetyltransferase"/>
</dbReference>
<organism evidence="1 2">
    <name type="scientific">Metschnikowia aff. pulcherrima</name>
    <dbReference type="NCBI Taxonomy" id="2163413"/>
    <lineage>
        <taxon>Eukaryota</taxon>
        <taxon>Fungi</taxon>
        <taxon>Dikarya</taxon>
        <taxon>Ascomycota</taxon>
        <taxon>Saccharomycotina</taxon>
        <taxon>Pichiomycetes</taxon>
        <taxon>Metschnikowiaceae</taxon>
        <taxon>Metschnikowia</taxon>
    </lineage>
</organism>
<dbReference type="Pfam" id="PF07247">
    <property type="entry name" value="AATase"/>
    <property type="match status" value="1"/>
</dbReference>
<proteinExistence type="predicted"/>
<dbReference type="PANTHER" id="PTHR28037">
    <property type="entry name" value="ALCOHOL O-ACETYLTRANSFERASE 1-RELATED"/>
    <property type="match status" value="1"/>
</dbReference>
<name>A0A4P6XXR9_9ASCO</name>